<feature type="transmembrane region" description="Helical" evidence="1">
    <location>
        <begin position="263"/>
        <end position="288"/>
    </location>
</feature>
<dbReference type="EMBL" id="JBHUEY010000006">
    <property type="protein sequence ID" value="MFD1784711.1"/>
    <property type="molecule type" value="Genomic_DNA"/>
</dbReference>
<evidence type="ECO:0000313" key="3">
    <source>
        <dbReference type="Proteomes" id="UP001597237"/>
    </source>
</evidence>
<reference evidence="3" key="1">
    <citation type="journal article" date="2019" name="Int. J. Syst. Evol. Microbiol.">
        <title>The Global Catalogue of Microorganisms (GCM) 10K type strain sequencing project: providing services to taxonomists for standard genome sequencing and annotation.</title>
        <authorList>
            <consortium name="The Broad Institute Genomics Platform"/>
            <consortium name="The Broad Institute Genome Sequencing Center for Infectious Disease"/>
            <person name="Wu L."/>
            <person name="Ma J."/>
        </authorList>
    </citation>
    <scope>NUCLEOTIDE SEQUENCE [LARGE SCALE GENOMIC DNA]</scope>
    <source>
        <strain evidence="3">DFY28</strain>
    </source>
</reference>
<sequence length="307" mass="31832">MRDFSIGEAGLVGFRLTRERPRAIAVWCGLNLVFSFVSLLVLVGIGGPALNTLQATTESTAAQDPAATMALFNQLLPAYGLFVLIWLAFSAVMAAAASRAVLHPQDETLGYVRFGADELRVLAVLVVVGVILFFAYMGASVASGLVLAIVMGVTGGAGGAAGATGLMLVMIPLVMLGILWLWTRFSLAVPMTLARGRVDVFGSWALTKGRSGKVFLTYLAAFALYLLVAMLGLAISLGVGAAISGGDGPLEAMMRPDMSSIGAYFTPAMIANTIVMAVIGGLGSAIVLCPPAVIYAALAGEQLHEVF</sequence>
<evidence type="ECO:0000256" key="1">
    <source>
        <dbReference type="SAM" id="Phobius"/>
    </source>
</evidence>
<dbReference type="RefSeq" id="WP_377280850.1">
    <property type="nucleotide sequence ID" value="NZ_JBHRSI010000002.1"/>
</dbReference>
<dbReference type="Proteomes" id="UP001597237">
    <property type="component" value="Unassembled WGS sequence"/>
</dbReference>
<feature type="transmembrane region" description="Helical" evidence="1">
    <location>
        <begin position="157"/>
        <end position="182"/>
    </location>
</feature>
<name>A0ABW4N3X5_9CAUL</name>
<proteinExistence type="predicted"/>
<keyword evidence="1" id="KW-1133">Transmembrane helix</keyword>
<protein>
    <recommendedName>
        <fullName evidence="4">Glycerophosphoryl diester phosphodiesterase membrane domain-containing protein</fullName>
    </recommendedName>
</protein>
<accession>A0ABW4N3X5</accession>
<keyword evidence="1" id="KW-0812">Transmembrane</keyword>
<feature type="transmembrane region" description="Helical" evidence="1">
    <location>
        <begin position="215"/>
        <end position="243"/>
    </location>
</feature>
<evidence type="ECO:0008006" key="4">
    <source>
        <dbReference type="Google" id="ProtNLM"/>
    </source>
</evidence>
<keyword evidence="1" id="KW-0472">Membrane</keyword>
<comment type="caution">
    <text evidence="2">The sequence shown here is derived from an EMBL/GenBank/DDBJ whole genome shotgun (WGS) entry which is preliminary data.</text>
</comment>
<gene>
    <name evidence="2" type="ORF">ACFSC0_15005</name>
</gene>
<feature type="transmembrane region" description="Helical" evidence="1">
    <location>
        <begin position="24"/>
        <end position="45"/>
    </location>
</feature>
<feature type="transmembrane region" description="Helical" evidence="1">
    <location>
        <begin position="78"/>
        <end position="102"/>
    </location>
</feature>
<feature type="transmembrane region" description="Helical" evidence="1">
    <location>
        <begin position="122"/>
        <end position="151"/>
    </location>
</feature>
<evidence type="ECO:0000313" key="2">
    <source>
        <dbReference type="EMBL" id="MFD1784711.1"/>
    </source>
</evidence>
<keyword evidence="3" id="KW-1185">Reference proteome</keyword>
<organism evidence="2 3">
    <name type="scientific">Phenylobacterium terrae</name>
    <dbReference type="NCBI Taxonomy" id="2665495"/>
    <lineage>
        <taxon>Bacteria</taxon>
        <taxon>Pseudomonadati</taxon>
        <taxon>Pseudomonadota</taxon>
        <taxon>Alphaproteobacteria</taxon>
        <taxon>Caulobacterales</taxon>
        <taxon>Caulobacteraceae</taxon>
        <taxon>Phenylobacterium</taxon>
    </lineage>
</organism>